<dbReference type="FunFam" id="3.40.50.720:FF:000203">
    <property type="entry name" value="D-3-phosphoglycerate dehydrogenase (SerA)"/>
    <property type="match status" value="1"/>
</dbReference>
<feature type="domain" description="D-isomer specific 2-hydroxyacid dehydrogenase NAD-binding" evidence="6">
    <location>
        <begin position="112"/>
        <end position="283"/>
    </location>
</feature>
<evidence type="ECO:0000256" key="2">
    <source>
        <dbReference type="ARBA" id="ARBA00023002"/>
    </source>
</evidence>
<evidence type="ECO:0000313" key="8">
    <source>
        <dbReference type="Proteomes" id="UP000780768"/>
    </source>
</evidence>
<dbReference type="GO" id="GO:0051287">
    <property type="term" value="F:NAD binding"/>
    <property type="evidence" value="ECO:0007669"/>
    <property type="project" value="InterPro"/>
</dbReference>
<feature type="domain" description="D-isomer specific 2-hydroxyacid dehydrogenase catalytic" evidence="5">
    <location>
        <begin position="3"/>
        <end position="309"/>
    </location>
</feature>
<name>A0A921HNH2_9FIRM</name>
<evidence type="ECO:0000256" key="4">
    <source>
        <dbReference type="RuleBase" id="RU003719"/>
    </source>
</evidence>
<dbReference type="Proteomes" id="UP000780768">
    <property type="component" value="Unassembled WGS sequence"/>
</dbReference>
<evidence type="ECO:0000259" key="6">
    <source>
        <dbReference type="Pfam" id="PF02826"/>
    </source>
</evidence>
<dbReference type="PROSITE" id="PS00670">
    <property type="entry name" value="D_2_HYDROXYACID_DH_2"/>
    <property type="match status" value="1"/>
</dbReference>
<sequence>MKVAIVEPLGIDEKAVEKLQQEFLPKDVELMYYNTAPIDDAEKIRRAAGAQIVMLANMPFRKNVLEKCTDLKMLSVAFTGVDRVDMDYCRENDIMVCNCSGYANEAVSELVFGMIINLYRSIFAADKAVRSGGTKKGLMQIELCQKRFGIIGAGAIGLKTARLAEAFGCEVYAYSRTPKNIEGVKFVGLDELLATCDIVSVHVPLTPQTKDLINAENIVKMKPNAILINTARGPVVNAKALAEALKNGTIAGAGVDVFDVEPPLVGDNPLLDAPHTVLTPHIGFATQEAMQKRAVIAFTNIKKYLEGKPQNIM</sequence>
<comment type="caution">
    <text evidence="7">The sequence shown here is derived from an EMBL/GenBank/DDBJ whole genome shotgun (WGS) entry which is preliminary data.</text>
</comment>
<protein>
    <submittedName>
        <fullName evidence="7">NAD(P)-binding domain-containing protein</fullName>
    </submittedName>
</protein>
<proteinExistence type="inferred from homology"/>
<gene>
    <name evidence="7" type="ORF">K8V65_08665</name>
</gene>
<evidence type="ECO:0000256" key="3">
    <source>
        <dbReference type="ARBA" id="ARBA00023027"/>
    </source>
</evidence>
<dbReference type="InterPro" id="IPR036291">
    <property type="entry name" value="NAD(P)-bd_dom_sf"/>
</dbReference>
<accession>A0A921HNH2</accession>
<dbReference type="Pfam" id="PF02826">
    <property type="entry name" value="2-Hacid_dh_C"/>
    <property type="match status" value="1"/>
</dbReference>
<dbReference type="InterPro" id="IPR029753">
    <property type="entry name" value="D-isomer_DH_CS"/>
</dbReference>
<dbReference type="SUPFAM" id="SSF51735">
    <property type="entry name" value="NAD(P)-binding Rossmann-fold domains"/>
    <property type="match status" value="1"/>
</dbReference>
<dbReference type="InterPro" id="IPR006139">
    <property type="entry name" value="D-isomer_2_OHA_DH_cat_dom"/>
</dbReference>
<dbReference type="InterPro" id="IPR050418">
    <property type="entry name" value="D-iso_2-hydroxyacid_DH_PdxB"/>
</dbReference>
<dbReference type="PANTHER" id="PTHR43761:SF1">
    <property type="entry name" value="D-ISOMER SPECIFIC 2-HYDROXYACID DEHYDROGENASE CATALYTIC DOMAIN-CONTAINING PROTEIN-RELATED"/>
    <property type="match status" value="1"/>
</dbReference>
<keyword evidence="3" id="KW-0520">NAD</keyword>
<evidence type="ECO:0000256" key="1">
    <source>
        <dbReference type="ARBA" id="ARBA00005854"/>
    </source>
</evidence>
<evidence type="ECO:0000259" key="5">
    <source>
        <dbReference type="Pfam" id="PF00389"/>
    </source>
</evidence>
<dbReference type="AlphaFoldDB" id="A0A921HNH2"/>
<organism evidence="7 8">
    <name type="scientific">Megamonas hypermegale</name>
    <dbReference type="NCBI Taxonomy" id="158847"/>
    <lineage>
        <taxon>Bacteria</taxon>
        <taxon>Bacillati</taxon>
        <taxon>Bacillota</taxon>
        <taxon>Negativicutes</taxon>
        <taxon>Selenomonadales</taxon>
        <taxon>Selenomonadaceae</taxon>
        <taxon>Megamonas</taxon>
    </lineage>
</organism>
<dbReference type="EMBL" id="DYVR01000241">
    <property type="protein sequence ID" value="HJF85717.1"/>
    <property type="molecule type" value="Genomic_DNA"/>
</dbReference>
<dbReference type="PROSITE" id="PS00671">
    <property type="entry name" value="D_2_HYDROXYACID_DH_3"/>
    <property type="match status" value="1"/>
</dbReference>
<dbReference type="Gene3D" id="3.40.50.720">
    <property type="entry name" value="NAD(P)-binding Rossmann-like Domain"/>
    <property type="match status" value="2"/>
</dbReference>
<evidence type="ECO:0000313" key="7">
    <source>
        <dbReference type="EMBL" id="HJF85717.1"/>
    </source>
</evidence>
<keyword evidence="2 4" id="KW-0560">Oxidoreductase</keyword>
<dbReference type="InterPro" id="IPR006140">
    <property type="entry name" value="D-isomer_DH_NAD-bd"/>
</dbReference>
<dbReference type="Pfam" id="PF00389">
    <property type="entry name" value="2-Hacid_dh"/>
    <property type="match status" value="1"/>
</dbReference>
<reference evidence="7" key="2">
    <citation type="submission" date="2021-09" db="EMBL/GenBank/DDBJ databases">
        <authorList>
            <person name="Gilroy R."/>
        </authorList>
    </citation>
    <scope>NUCLEOTIDE SEQUENCE</scope>
    <source>
        <strain evidence="7">7318</strain>
    </source>
</reference>
<dbReference type="SUPFAM" id="SSF52283">
    <property type="entry name" value="Formate/glycerate dehydrogenase catalytic domain-like"/>
    <property type="match status" value="1"/>
</dbReference>
<reference evidence="7" key="1">
    <citation type="journal article" date="2021" name="PeerJ">
        <title>Extensive microbial diversity within the chicken gut microbiome revealed by metagenomics and culture.</title>
        <authorList>
            <person name="Gilroy R."/>
            <person name="Ravi A."/>
            <person name="Getino M."/>
            <person name="Pursley I."/>
            <person name="Horton D.L."/>
            <person name="Alikhan N.F."/>
            <person name="Baker D."/>
            <person name="Gharbi K."/>
            <person name="Hall N."/>
            <person name="Watson M."/>
            <person name="Adriaenssens E.M."/>
            <person name="Foster-Nyarko E."/>
            <person name="Jarju S."/>
            <person name="Secka A."/>
            <person name="Antonio M."/>
            <person name="Oren A."/>
            <person name="Chaudhuri R.R."/>
            <person name="La Ragione R."/>
            <person name="Hildebrand F."/>
            <person name="Pallen M.J."/>
        </authorList>
    </citation>
    <scope>NUCLEOTIDE SEQUENCE</scope>
    <source>
        <strain evidence="7">7318</strain>
    </source>
</reference>
<dbReference type="GO" id="GO:0016616">
    <property type="term" value="F:oxidoreductase activity, acting on the CH-OH group of donors, NAD or NADP as acceptor"/>
    <property type="evidence" value="ECO:0007669"/>
    <property type="project" value="InterPro"/>
</dbReference>
<dbReference type="PANTHER" id="PTHR43761">
    <property type="entry name" value="D-ISOMER SPECIFIC 2-HYDROXYACID DEHYDROGENASE FAMILY PROTEIN (AFU_ORTHOLOGUE AFUA_1G13630)"/>
    <property type="match status" value="1"/>
</dbReference>
<comment type="similarity">
    <text evidence="1 4">Belongs to the D-isomer specific 2-hydroxyacid dehydrogenase family.</text>
</comment>